<protein>
    <submittedName>
        <fullName evidence="2">Secreted endonuclease</fullName>
    </submittedName>
</protein>
<feature type="domain" description="Holliday junction resolvase-related" evidence="1">
    <location>
        <begin position="30"/>
        <end position="123"/>
    </location>
</feature>
<accession>K1XI34</accession>
<evidence type="ECO:0000259" key="1">
    <source>
        <dbReference type="Pfam" id="PF10107"/>
    </source>
</evidence>
<dbReference type="AlphaFoldDB" id="K1XI34"/>
<keyword evidence="2" id="KW-0540">Nuclease</keyword>
<reference evidence="2" key="1">
    <citation type="journal article" date="2012" name="Science">
        <title>Fermentation, hydrogen, and sulfur metabolism in multiple uncultivated bacterial phyla.</title>
        <authorList>
            <person name="Wrighton K.C."/>
            <person name="Thomas B.C."/>
            <person name="Sharon I."/>
            <person name="Miller C.S."/>
            <person name="Castelle C.J."/>
            <person name="VerBerkmoes N.C."/>
            <person name="Wilkins M.J."/>
            <person name="Hettich R.L."/>
            <person name="Lipton M.S."/>
            <person name="Williams K.H."/>
            <person name="Long P.E."/>
            <person name="Banfield J.F."/>
        </authorList>
    </citation>
    <scope>NUCLEOTIDE SEQUENCE [LARGE SCALE GENOMIC DNA]</scope>
</reference>
<keyword evidence="2" id="KW-0378">Hydrolase</keyword>
<dbReference type="GO" id="GO:0004519">
    <property type="term" value="F:endonuclease activity"/>
    <property type="evidence" value="ECO:0007669"/>
    <property type="project" value="UniProtKB-KW"/>
</dbReference>
<keyword evidence="2" id="KW-0255">Endonuclease</keyword>
<gene>
    <name evidence="2" type="ORF">ACD_80C00145G0040</name>
</gene>
<dbReference type="Pfam" id="PF10107">
    <property type="entry name" value="Endonuc_Holl"/>
    <property type="match status" value="1"/>
</dbReference>
<proteinExistence type="predicted"/>
<comment type="caution">
    <text evidence="2">The sequence shown here is derived from an EMBL/GenBank/DDBJ whole genome shotgun (WGS) entry which is preliminary data.</text>
</comment>
<dbReference type="EMBL" id="AMFJ01036152">
    <property type="protein sequence ID" value="EKD24906.1"/>
    <property type="molecule type" value="Genomic_DNA"/>
</dbReference>
<evidence type="ECO:0000313" key="2">
    <source>
        <dbReference type="EMBL" id="EKD24906.1"/>
    </source>
</evidence>
<sequence length="126" mass="14874">MNPNLWLIIVWIIIWVLIWYLIAKLYFMFKIKGQRSDAVMRSRSVVLGHVHEKIAPLLPNFPYSYKDLVFLWKGVDYLVLDGLSRGNLTKIIFLEIKSGSSTLNKNEQMVRDCINQKRVSYEIRKN</sequence>
<name>K1XI34_9BACT</name>
<dbReference type="InterPro" id="IPR019287">
    <property type="entry name" value="Hday_junct_resolvase-rel_dom"/>
</dbReference>
<organism evidence="2">
    <name type="scientific">uncultured bacterium</name>
    <name type="common">gcode 4</name>
    <dbReference type="NCBI Taxonomy" id="1234023"/>
    <lineage>
        <taxon>Bacteria</taxon>
        <taxon>environmental samples</taxon>
    </lineage>
</organism>